<dbReference type="EMBL" id="AFZB01000003">
    <property type="protein sequence ID" value="EGW55465.1"/>
    <property type="molecule type" value="Genomic_DNA"/>
</dbReference>
<accession>G2FCA2</accession>
<dbReference type="Proteomes" id="UP000005167">
    <property type="component" value="Unassembled WGS sequence"/>
</dbReference>
<gene>
    <name evidence="1" type="ORF">TevJSym_ac00280</name>
</gene>
<reference evidence="1 2" key="1">
    <citation type="journal article" date="2011" name="ISME J.">
        <title>The endosymbionts of the deep-sea tubeworms Riftia pachyptila and Tevnia jerichonana share an identical physiology as revealed by proteogenomic analyses.</title>
        <authorList>
            <person name="Gardebrecht A."/>
            <person name="Markert S."/>
            <person name="Felbeck H."/>
            <person name="Thuermer A."/>
            <person name="Albrecht D."/>
            <person name="Wollherr A."/>
            <person name="Kabisch J."/>
            <person name="Lehmann R."/>
            <person name="Daniel R."/>
            <person name="Liesegang H."/>
            <person name="Hecker M."/>
            <person name="Sievert S.M."/>
            <person name="Schweder T."/>
        </authorList>
    </citation>
    <scope>NUCLEOTIDE SEQUENCE [LARGE SCALE GENOMIC DNA]</scope>
</reference>
<comment type="caution">
    <text evidence="1">The sequence shown here is derived from an EMBL/GenBank/DDBJ whole genome shotgun (WGS) entry which is preliminary data.</text>
</comment>
<protein>
    <submittedName>
        <fullName evidence="1">Uncharacterized protein</fullName>
    </submittedName>
</protein>
<evidence type="ECO:0000313" key="2">
    <source>
        <dbReference type="Proteomes" id="UP000005167"/>
    </source>
</evidence>
<organism evidence="1 2">
    <name type="scientific">endosymbiont of Tevnia jerichonana</name>
    <name type="common">vent Tica</name>
    <dbReference type="NCBI Taxonomy" id="1049564"/>
    <lineage>
        <taxon>Bacteria</taxon>
        <taxon>Pseudomonadati</taxon>
        <taxon>Pseudomonadota</taxon>
        <taxon>Gammaproteobacteria</taxon>
        <taxon>sulfur-oxidizing symbionts</taxon>
    </lineage>
</organism>
<dbReference type="AlphaFoldDB" id="G2FCA2"/>
<keyword evidence="2" id="KW-1185">Reference proteome</keyword>
<sequence length="37" mass="4466">MRMVRKEIMRWVLISQKMPGMLQQNRPMDEPPALQLL</sequence>
<proteinExistence type="predicted"/>
<evidence type="ECO:0000313" key="1">
    <source>
        <dbReference type="EMBL" id="EGW55465.1"/>
    </source>
</evidence>
<name>G2FCA2_9GAMM</name>